<dbReference type="InterPro" id="IPR045851">
    <property type="entry name" value="AMP-bd_C_sf"/>
</dbReference>
<dbReference type="Pfam" id="PF00501">
    <property type="entry name" value="AMP-binding"/>
    <property type="match status" value="1"/>
</dbReference>
<dbReference type="InterPro" id="IPR000873">
    <property type="entry name" value="AMP-dep_synth/lig_dom"/>
</dbReference>
<protein>
    <submittedName>
        <fullName evidence="7">Acetyl-CoA synthetase</fullName>
        <ecNumber evidence="7">6.2.1.1</ecNumber>
    </submittedName>
</protein>
<evidence type="ECO:0000259" key="5">
    <source>
        <dbReference type="Pfam" id="PF00501"/>
    </source>
</evidence>
<evidence type="ECO:0000256" key="4">
    <source>
        <dbReference type="ARBA" id="ARBA00022840"/>
    </source>
</evidence>
<dbReference type="EMBL" id="JACIJC010000003">
    <property type="protein sequence ID" value="MBB5685952.1"/>
    <property type="molecule type" value="Genomic_DNA"/>
</dbReference>
<evidence type="ECO:0000256" key="3">
    <source>
        <dbReference type="ARBA" id="ARBA00022741"/>
    </source>
</evidence>
<evidence type="ECO:0000256" key="1">
    <source>
        <dbReference type="ARBA" id="ARBA00006432"/>
    </source>
</evidence>
<evidence type="ECO:0000256" key="2">
    <source>
        <dbReference type="ARBA" id="ARBA00022598"/>
    </source>
</evidence>
<dbReference type="RefSeq" id="WP_184017869.1">
    <property type="nucleotide sequence ID" value="NZ_JACIJC010000003.1"/>
</dbReference>
<reference evidence="7 8" key="1">
    <citation type="submission" date="2020-08" db="EMBL/GenBank/DDBJ databases">
        <title>Genomic Encyclopedia of Type Strains, Phase IV (KMG-IV): sequencing the most valuable type-strain genomes for metagenomic binning, comparative biology and taxonomic classification.</title>
        <authorList>
            <person name="Goeker M."/>
        </authorList>
    </citation>
    <scope>NUCLEOTIDE SEQUENCE [LARGE SCALE GENOMIC DNA]</scope>
    <source>
        <strain evidence="7 8">DSM 25079</strain>
    </source>
</reference>
<dbReference type="GO" id="GO:0006637">
    <property type="term" value="P:acyl-CoA metabolic process"/>
    <property type="evidence" value="ECO:0007669"/>
    <property type="project" value="TreeGrafter"/>
</dbReference>
<name>A0A7W9EE97_9SPHN</name>
<evidence type="ECO:0000313" key="8">
    <source>
        <dbReference type="Proteomes" id="UP000549617"/>
    </source>
</evidence>
<dbReference type="GO" id="GO:0003987">
    <property type="term" value="F:acetate-CoA ligase activity"/>
    <property type="evidence" value="ECO:0007669"/>
    <property type="project" value="UniProtKB-EC"/>
</dbReference>
<dbReference type="PANTHER" id="PTHR43605:SF10">
    <property type="entry name" value="ACYL-COA SYNTHETASE MEDIUM CHAIN FAMILY MEMBER 3"/>
    <property type="match status" value="1"/>
</dbReference>
<keyword evidence="2 7" id="KW-0436">Ligase</keyword>
<comment type="similarity">
    <text evidence="1">Belongs to the ATP-dependent AMP-binding enzyme family.</text>
</comment>
<keyword evidence="4" id="KW-0067">ATP-binding</keyword>
<organism evidence="7 8">
    <name type="scientific">Sphingobium boeckii</name>
    <dbReference type="NCBI Taxonomy" id="1082345"/>
    <lineage>
        <taxon>Bacteria</taxon>
        <taxon>Pseudomonadati</taxon>
        <taxon>Pseudomonadota</taxon>
        <taxon>Alphaproteobacteria</taxon>
        <taxon>Sphingomonadales</taxon>
        <taxon>Sphingomonadaceae</taxon>
        <taxon>Sphingobium</taxon>
    </lineage>
</organism>
<feature type="domain" description="AMP-dependent synthetase/ligase" evidence="5">
    <location>
        <begin position="40"/>
        <end position="389"/>
    </location>
</feature>
<dbReference type="InterPro" id="IPR051087">
    <property type="entry name" value="Mitochondrial_ACSM"/>
</dbReference>
<evidence type="ECO:0000313" key="7">
    <source>
        <dbReference type="EMBL" id="MBB5685952.1"/>
    </source>
</evidence>
<dbReference type="Gene3D" id="3.30.300.30">
    <property type="match status" value="1"/>
</dbReference>
<feature type="domain" description="AMP-binding enzyme C-terminal" evidence="6">
    <location>
        <begin position="455"/>
        <end position="533"/>
    </location>
</feature>
<accession>A0A7W9EE97</accession>
<dbReference type="Gene3D" id="3.40.50.12780">
    <property type="entry name" value="N-terminal domain of ligase-like"/>
    <property type="match status" value="1"/>
</dbReference>
<dbReference type="PANTHER" id="PTHR43605">
    <property type="entry name" value="ACYL-COENZYME A SYNTHETASE"/>
    <property type="match status" value="1"/>
</dbReference>
<dbReference type="InterPro" id="IPR042099">
    <property type="entry name" value="ANL_N_sf"/>
</dbReference>
<dbReference type="GO" id="GO:0004321">
    <property type="term" value="F:fatty-acyl-CoA synthase activity"/>
    <property type="evidence" value="ECO:0007669"/>
    <property type="project" value="TreeGrafter"/>
</dbReference>
<sequence>MSNSINAISTDERIATLLARYASPDACAADLLCDRHDPAALVYRIIAGDMSFRDITYGELRTESEHLAGALHALGIGAGDRVATLMGKSRAYLVTLVAIWRLGAVHVPLFTAFAPAAIAYRLLGSQAKAVVCDAAQQSKLAPGADIPVDAPWQVITTGTEGTQALTFDALMASRAPAPPRVAVGGDAPFIHIYTSGTTGNPKGVVVPLRALAAFHAYAEFGHGLRPDDIFWCAADPGWAYGLYFGILATLMTGTKGILYEGGFSPEATMAILAGHGVTNFAAAPTVYRALRSADITAPAPLSLRRASSAGEPLTPDVNAWAETALGVTVHDHYGQTEAGMLINNHHNPAVARPIKAGSMGQPMPGWTAVVLREDSDTPAAVNEVGRVAMDMAQSPLAWFQGYEGAPAKTAEKFTEDRAWYLTGDVGRMDEDGYFHFSSRDDDVIIMAGYRIGPFEVESAIASHACVAETAVIAVPDEVRGEVIEAFVVLNPGHVASPELEREIQQWVKTNFAAHAYPRTVHFAETLPKTPSGKIQRFILKQQRQQELAKSAQ</sequence>
<dbReference type="AlphaFoldDB" id="A0A7W9EE97"/>
<dbReference type="Pfam" id="PF13193">
    <property type="entry name" value="AMP-binding_C"/>
    <property type="match status" value="1"/>
</dbReference>
<gene>
    <name evidence="7" type="ORF">FHS49_001968</name>
</gene>
<dbReference type="Proteomes" id="UP000549617">
    <property type="component" value="Unassembled WGS sequence"/>
</dbReference>
<comment type="caution">
    <text evidence="7">The sequence shown here is derived from an EMBL/GenBank/DDBJ whole genome shotgun (WGS) entry which is preliminary data.</text>
</comment>
<keyword evidence="8" id="KW-1185">Reference proteome</keyword>
<proteinExistence type="inferred from homology"/>
<dbReference type="FunFam" id="3.30.300.30:FF:000005">
    <property type="entry name" value="Acyl-coenzyme A synthetase ACSM5, mitochondrial"/>
    <property type="match status" value="1"/>
</dbReference>
<dbReference type="EC" id="6.2.1.1" evidence="7"/>
<dbReference type="InterPro" id="IPR025110">
    <property type="entry name" value="AMP-bd_C"/>
</dbReference>
<evidence type="ECO:0000259" key="6">
    <source>
        <dbReference type="Pfam" id="PF13193"/>
    </source>
</evidence>
<dbReference type="GO" id="GO:0006633">
    <property type="term" value="P:fatty acid biosynthetic process"/>
    <property type="evidence" value="ECO:0007669"/>
    <property type="project" value="TreeGrafter"/>
</dbReference>
<dbReference type="GO" id="GO:0015645">
    <property type="term" value="F:fatty acid ligase activity"/>
    <property type="evidence" value="ECO:0007669"/>
    <property type="project" value="TreeGrafter"/>
</dbReference>
<dbReference type="GO" id="GO:0005524">
    <property type="term" value="F:ATP binding"/>
    <property type="evidence" value="ECO:0007669"/>
    <property type="project" value="UniProtKB-KW"/>
</dbReference>
<dbReference type="SUPFAM" id="SSF56801">
    <property type="entry name" value="Acetyl-CoA synthetase-like"/>
    <property type="match status" value="1"/>
</dbReference>
<keyword evidence="3" id="KW-0547">Nucleotide-binding</keyword>